<dbReference type="STRING" id="155974.SAMN04487818_103253"/>
<dbReference type="Proteomes" id="UP000199051">
    <property type="component" value="Unassembled WGS sequence"/>
</dbReference>
<evidence type="ECO:0000313" key="3">
    <source>
        <dbReference type="Proteomes" id="UP000199051"/>
    </source>
</evidence>
<protein>
    <submittedName>
        <fullName evidence="2">Oxidase EvaA</fullName>
    </submittedName>
</protein>
<dbReference type="RefSeq" id="WP_245782256.1">
    <property type="nucleotide sequence ID" value="NZ_FOGI01000003.1"/>
</dbReference>
<evidence type="ECO:0000313" key="2">
    <source>
        <dbReference type="EMBL" id="SER42320.1"/>
    </source>
</evidence>
<dbReference type="InterPro" id="IPR005212">
    <property type="entry name" value="EvaA-like"/>
</dbReference>
<dbReference type="EMBL" id="FOGI01000003">
    <property type="protein sequence ID" value="SER42320.1"/>
    <property type="molecule type" value="Genomic_DNA"/>
</dbReference>
<gene>
    <name evidence="2" type="ORF">SAMN04487818_103253</name>
</gene>
<dbReference type="AlphaFoldDB" id="A0A1H9P2A0"/>
<reference evidence="3" key="1">
    <citation type="submission" date="2016-10" db="EMBL/GenBank/DDBJ databases">
        <authorList>
            <person name="Varghese N."/>
            <person name="Submissions S."/>
        </authorList>
    </citation>
    <scope>NUCLEOTIDE SEQUENCE [LARGE SCALE GENOMIC DNA]</scope>
    <source>
        <strain evidence="3">DSM 44260</strain>
    </source>
</reference>
<dbReference type="Gene3D" id="3.90.79.40">
    <property type="entry name" value="EvaA sugar 2,3-dehydratase subunit"/>
    <property type="match status" value="2"/>
</dbReference>
<proteinExistence type="predicted"/>
<dbReference type="InterPro" id="IPR038153">
    <property type="entry name" value="EvaA-like_sf"/>
</dbReference>
<name>A0A1H9P2A0_9PSEU</name>
<dbReference type="Pfam" id="PF03559">
    <property type="entry name" value="Hexose_dehydrat"/>
    <property type="match status" value="2"/>
</dbReference>
<accession>A0A1H9P2A0</accession>
<organism evidence="2 3">
    <name type="scientific">Actinokineospora terrae</name>
    <dbReference type="NCBI Taxonomy" id="155974"/>
    <lineage>
        <taxon>Bacteria</taxon>
        <taxon>Bacillati</taxon>
        <taxon>Actinomycetota</taxon>
        <taxon>Actinomycetes</taxon>
        <taxon>Pseudonocardiales</taxon>
        <taxon>Pseudonocardiaceae</taxon>
        <taxon>Actinokineospora</taxon>
    </lineage>
</organism>
<keyword evidence="3" id="KW-1185">Reference proteome</keyword>
<sequence>MTELSEAMRVDFAAGVARSALAGPTGDFDGWLADCRARFHTRVEPVPLDRLDGWSAHPRTGDIGHRSGKFFTVRGLDVEVAGAAVPRWSQPIISQPEIGILGILVREFDGVPHLLMQAKVEPGNVNGVQLSPTVQATRSNYTSVHGGKAVPYLDYFRDTGRHTVLADVRQSEQGAWFHRKRNRNMVVLVDEPVEVLDGFSWLTLAQVHQLLRLDDLVNMDTRTVLCCLPFSGAGLAGRYPGLDGFRADLVHALDPAASTAHTMGEVLSWITDSRTRHDVSVREIPLAEVTDWRWTDGRISHDSGLFFDVVGVAVTATGREVGRWDQPMLRPRGQGLAAFLVRRVDGVPHVLMHARVEPGYFDVVELAPTVQCTPDTYAKLPAAARPEFLDEVLAADPSRILFDAVHSEEGGRFMHARTRYVVVESDADVAADHPDYRWLAPHQLATLLRHSHYLNVQARSVLACLHSLVTPEGTP</sequence>
<evidence type="ECO:0000259" key="1">
    <source>
        <dbReference type="Pfam" id="PF03559"/>
    </source>
</evidence>
<feature type="domain" description="dTDP-4-dehydro-6-deoxy-alpha-D-glucopyranose 2,3-dehydratase" evidence="1">
    <location>
        <begin position="264"/>
        <end position="465"/>
    </location>
</feature>
<dbReference type="GO" id="GO:0016829">
    <property type="term" value="F:lyase activity"/>
    <property type="evidence" value="ECO:0007669"/>
    <property type="project" value="InterPro"/>
</dbReference>
<feature type="domain" description="dTDP-4-dehydro-6-deoxy-alpha-D-glucopyranose 2,3-dehydratase" evidence="1">
    <location>
        <begin position="27"/>
        <end position="228"/>
    </location>
</feature>